<comment type="similarity">
    <text evidence="2">Belongs to the bacterial solute-binding protein 1 family.</text>
</comment>
<protein>
    <submittedName>
        <fullName evidence="5">ABC transporter substrate-binding protein</fullName>
    </submittedName>
</protein>
<gene>
    <name evidence="5" type="ORF">JKG68_08990</name>
</gene>
<dbReference type="Gene3D" id="3.40.190.10">
    <property type="entry name" value="Periplasmic binding protein-like II"/>
    <property type="match status" value="1"/>
</dbReference>
<dbReference type="SUPFAM" id="SSF53850">
    <property type="entry name" value="Periplasmic binding protein-like II"/>
    <property type="match status" value="1"/>
</dbReference>
<dbReference type="PANTHER" id="PTHR43649:SF12">
    <property type="entry name" value="DIACETYLCHITOBIOSE BINDING PROTEIN DASA"/>
    <property type="match status" value="1"/>
</dbReference>
<evidence type="ECO:0000256" key="1">
    <source>
        <dbReference type="ARBA" id="ARBA00004418"/>
    </source>
</evidence>
<dbReference type="GO" id="GO:0042597">
    <property type="term" value="C:periplasmic space"/>
    <property type="evidence" value="ECO:0007669"/>
    <property type="project" value="UniProtKB-SubCell"/>
</dbReference>
<evidence type="ECO:0000313" key="5">
    <source>
        <dbReference type="EMBL" id="MBL0404098.1"/>
    </source>
</evidence>
<dbReference type="AlphaFoldDB" id="A0A937CWR3"/>
<dbReference type="RefSeq" id="WP_202058411.1">
    <property type="nucleotide sequence ID" value="NZ_JAEQMY010000010.1"/>
</dbReference>
<reference evidence="5" key="1">
    <citation type="submission" date="2021-01" db="EMBL/GenBank/DDBJ databases">
        <title>Microvirga sp.</title>
        <authorList>
            <person name="Kim M.K."/>
        </authorList>
    </citation>
    <scope>NUCLEOTIDE SEQUENCE</scope>
    <source>
        <strain evidence="5">5420S-16</strain>
    </source>
</reference>
<accession>A0A937CWR3</accession>
<dbReference type="Pfam" id="PF13416">
    <property type="entry name" value="SBP_bac_8"/>
    <property type="match status" value="1"/>
</dbReference>
<keyword evidence="4" id="KW-0732">Signal</keyword>
<dbReference type="InterPro" id="IPR006059">
    <property type="entry name" value="SBP"/>
</dbReference>
<evidence type="ECO:0000256" key="3">
    <source>
        <dbReference type="ARBA" id="ARBA00022764"/>
    </source>
</evidence>
<keyword evidence="3" id="KW-0574">Periplasm</keyword>
<evidence type="ECO:0000256" key="4">
    <source>
        <dbReference type="SAM" id="SignalP"/>
    </source>
</evidence>
<feature type="chain" id="PRO_5036991739" evidence="4">
    <location>
        <begin position="24"/>
        <end position="438"/>
    </location>
</feature>
<sequence>MLKKSILSLLLSGALVAPGVAFAQVKTEISFLRFFGGCADEYANVTDVDKASGECGVIQVLTNKFNAENKDGIKVNTQNVDWNAYYDLLSTKLASNEAPDIAVMHRSTLPNFVARDLIESIGEDLTKAGVDLDDFAKPAREAVTYENKTWGLPFDIHALLWHVNVDIMKAAGLVDASGAPIVPKNAQELFEQARIVKEKTGKRYISMDARNDAMPVRVFNMLMWQQGADVFSSETGKPTINTAQGKQALDFIQKLYKDGLAVATHGNGEASQSFQQGEAAIMVNGTWAVNRLASLSAEGKIGFKTYAVADFPPIFGKATWSDSHMWVMPKKNRTPEQKAAAIAFLKYLNDNGISWAKTGHLPVRTSVLQSEAYAKLPFRNAYAQTAQMARAVPMVQNQRPAQDAMRDSFGAALLTDKSTADALAEAQSKVERLFRRVR</sequence>
<dbReference type="Proteomes" id="UP000605848">
    <property type="component" value="Unassembled WGS sequence"/>
</dbReference>
<dbReference type="PANTHER" id="PTHR43649">
    <property type="entry name" value="ARABINOSE-BINDING PROTEIN-RELATED"/>
    <property type="match status" value="1"/>
</dbReference>
<keyword evidence="6" id="KW-1185">Reference proteome</keyword>
<feature type="signal peptide" evidence="4">
    <location>
        <begin position="1"/>
        <end position="23"/>
    </location>
</feature>
<evidence type="ECO:0000256" key="2">
    <source>
        <dbReference type="ARBA" id="ARBA00008520"/>
    </source>
</evidence>
<dbReference type="EMBL" id="JAEQMY010000010">
    <property type="protein sequence ID" value="MBL0404098.1"/>
    <property type="molecule type" value="Genomic_DNA"/>
</dbReference>
<dbReference type="InterPro" id="IPR050490">
    <property type="entry name" value="Bact_solute-bd_prot1"/>
</dbReference>
<proteinExistence type="inferred from homology"/>
<name>A0A937CWR3_9HYPH</name>
<comment type="subcellular location">
    <subcellularLocation>
        <location evidence="1">Periplasm</location>
    </subcellularLocation>
</comment>
<organism evidence="5 6">
    <name type="scientific">Microvirga aerilata</name>
    <dbReference type="NCBI Taxonomy" id="670292"/>
    <lineage>
        <taxon>Bacteria</taxon>
        <taxon>Pseudomonadati</taxon>
        <taxon>Pseudomonadota</taxon>
        <taxon>Alphaproteobacteria</taxon>
        <taxon>Hyphomicrobiales</taxon>
        <taxon>Methylobacteriaceae</taxon>
        <taxon>Microvirga</taxon>
    </lineage>
</organism>
<dbReference type="CDD" id="cd14748">
    <property type="entry name" value="PBP2_UgpB"/>
    <property type="match status" value="1"/>
</dbReference>
<comment type="caution">
    <text evidence="5">The sequence shown here is derived from an EMBL/GenBank/DDBJ whole genome shotgun (WGS) entry which is preliminary data.</text>
</comment>
<evidence type="ECO:0000313" key="6">
    <source>
        <dbReference type="Proteomes" id="UP000605848"/>
    </source>
</evidence>